<keyword evidence="11" id="KW-1185">Reference proteome</keyword>
<feature type="region of interest" description="Disordered" evidence="8">
    <location>
        <begin position="197"/>
        <end position="218"/>
    </location>
</feature>
<dbReference type="GO" id="GO:0006362">
    <property type="term" value="P:transcription elongation by RNA polymerase I"/>
    <property type="evidence" value="ECO:0007669"/>
    <property type="project" value="UniProtKB-ARBA"/>
</dbReference>
<feature type="compositionally biased region" description="Polar residues" evidence="8">
    <location>
        <begin position="115"/>
        <end position="138"/>
    </location>
</feature>
<evidence type="ECO:0000313" key="10">
    <source>
        <dbReference type="EMBL" id="KLJ07349.1"/>
    </source>
</evidence>
<dbReference type="Gene3D" id="2.40.50.1060">
    <property type="match status" value="1"/>
</dbReference>
<sequence length="515" mass="56097">MDIDPAPLSPERKRKNKEKDRHSAKKRKHEVSTTTAQPDVEESSPKAKKKEKKEKKHKKHKDHEDLEPSAQALPDTPNSRSKKHKKHGHQSHEAAVNDDQEQEEQPSKPQSQSPTTSRKPLSKASVSQLESTSADSIESSPFHLITATLYVPLSPISISPTHALSSLQAEHLSPLLLTYYPPLRGIVLAYSNASISSSAPSPPSPPTTHNPDEDLNPQPLTLAVSAGEYGVLYVYLTATFLIFRPERGQRLEGWINVQSDGFLGAVVYNLFSVGIERRRLPADWEWVAPGEESTTSALEATTPKKSSSTDDDDDDNEDQDSDFDSDKENFRPLPATSSAVLDLSAQHQNHEGMEPPFEAFEDAAAGYFRTRSGRRVRGMVRFRVRDVDVIPGAEHDKGFLSIEGTMLSPEEEAKLVEEERRRAGFAPLSLSSSAAAAAAARAGAGRSGDELPPRAMMSGGLGISSAAAAAAAAADDDDDDVMEVEPEAELPVPVPGKQGKDKEKKKKKKVKKTTS</sequence>
<dbReference type="InterPro" id="IPR041178">
    <property type="entry name" value="RPA43_OB"/>
</dbReference>
<keyword evidence="4" id="KW-0597">Phosphoprotein</keyword>
<keyword evidence="6 7" id="KW-0539">Nucleus</keyword>
<dbReference type="STRING" id="2060906.A0A0H1B7E4"/>
<evidence type="ECO:0000256" key="6">
    <source>
        <dbReference type="ARBA" id="ARBA00023242"/>
    </source>
</evidence>
<comment type="subcellular location">
    <subcellularLocation>
        <location evidence="1">Nucleus</location>
        <location evidence="1">Nucleolus</location>
    </subcellularLocation>
</comment>
<comment type="function">
    <text evidence="7">DNA-dependent RNA polymerase which catalyzes the transcription of DNA into RNA using the four ribonucleoside triphosphates as substrates.</text>
</comment>
<dbReference type="EMBL" id="LDEV01002836">
    <property type="protein sequence ID" value="KLJ07349.1"/>
    <property type="molecule type" value="Genomic_DNA"/>
</dbReference>
<feature type="compositionally biased region" description="Basic residues" evidence="8">
    <location>
        <begin position="503"/>
        <end position="515"/>
    </location>
</feature>
<dbReference type="PANTHER" id="PTHR12709">
    <property type="entry name" value="DNA-DIRECTED RNA POLYMERASE II, III"/>
    <property type="match status" value="1"/>
</dbReference>
<dbReference type="InterPro" id="IPR045113">
    <property type="entry name" value="Rpb7-like"/>
</dbReference>
<keyword evidence="5 7" id="KW-0804">Transcription</keyword>
<feature type="compositionally biased region" description="Basic residues" evidence="8">
    <location>
        <begin position="12"/>
        <end position="29"/>
    </location>
</feature>
<comment type="caution">
    <text evidence="10">The sequence shown here is derived from an EMBL/GenBank/DDBJ whole genome shotgun (WGS) entry which is preliminary data.</text>
</comment>
<evidence type="ECO:0000313" key="11">
    <source>
        <dbReference type="Proteomes" id="UP000053573"/>
    </source>
</evidence>
<accession>A0A0H1B7E4</accession>
<dbReference type="Pfam" id="PF17875">
    <property type="entry name" value="RPA43_OB"/>
    <property type="match status" value="1"/>
</dbReference>
<evidence type="ECO:0000256" key="8">
    <source>
        <dbReference type="SAM" id="MobiDB-lite"/>
    </source>
</evidence>
<evidence type="ECO:0000256" key="1">
    <source>
        <dbReference type="ARBA" id="ARBA00004604"/>
    </source>
</evidence>
<feature type="region of interest" description="Disordered" evidence="8">
    <location>
        <begin position="291"/>
        <end position="332"/>
    </location>
</feature>
<evidence type="ECO:0000256" key="2">
    <source>
        <dbReference type="ARBA" id="ARBA00005930"/>
    </source>
</evidence>
<evidence type="ECO:0000256" key="4">
    <source>
        <dbReference type="ARBA" id="ARBA00022553"/>
    </source>
</evidence>
<gene>
    <name evidence="10" type="ORF">EMPG_17172</name>
</gene>
<feature type="compositionally biased region" description="Low complexity" evidence="8">
    <location>
        <begin position="291"/>
        <end position="301"/>
    </location>
</feature>
<evidence type="ECO:0000256" key="5">
    <source>
        <dbReference type="ARBA" id="ARBA00023163"/>
    </source>
</evidence>
<proteinExistence type="inferred from homology"/>
<dbReference type="OrthoDB" id="10250504at2759"/>
<feature type="domain" description="RPA43 OB" evidence="9">
    <location>
        <begin position="245"/>
        <end position="407"/>
    </location>
</feature>
<dbReference type="Proteomes" id="UP000053573">
    <property type="component" value="Unassembled WGS sequence"/>
</dbReference>
<evidence type="ECO:0000256" key="3">
    <source>
        <dbReference type="ARBA" id="ARBA00022478"/>
    </source>
</evidence>
<dbReference type="Gene3D" id="3.30.1490.120">
    <property type="entry name" value="RNA polymerase Rpb7-like, N-terminal domain"/>
    <property type="match status" value="1"/>
</dbReference>
<feature type="compositionally biased region" description="Basic residues" evidence="8">
    <location>
        <begin position="80"/>
        <end position="89"/>
    </location>
</feature>
<organism evidence="10 11">
    <name type="scientific">Blastomyces silverae</name>
    <dbReference type="NCBI Taxonomy" id="2060906"/>
    <lineage>
        <taxon>Eukaryota</taxon>
        <taxon>Fungi</taxon>
        <taxon>Dikarya</taxon>
        <taxon>Ascomycota</taxon>
        <taxon>Pezizomycotina</taxon>
        <taxon>Eurotiomycetes</taxon>
        <taxon>Eurotiomycetidae</taxon>
        <taxon>Onygenales</taxon>
        <taxon>Ajellomycetaceae</taxon>
        <taxon>Blastomyces</taxon>
    </lineage>
</organism>
<feature type="compositionally biased region" description="Acidic residues" evidence="8">
    <location>
        <begin position="474"/>
        <end position="488"/>
    </location>
</feature>
<protein>
    <recommendedName>
        <fullName evidence="7">DNA-directed RNA polymerase subunit</fullName>
    </recommendedName>
</protein>
<dbReference type="AlphaFoldDB" id="A0A0H1B7E4"/>
<feature type="compositionally biased region" description="Basic residues" evidence="8">
    <location>
        <begin position="46"/>
        <end position="61"/>
    </location>
</feature>
<feature type="region of interest" description="Disordered" evidence="8">
    <location>
        <begin position="1"/>
        <end position="138"/>
    </location>
</feature>
<evidence type="ECO:0000259" key="9">
    <source>
        <dbReference type="Pfam" id="PF17875"/>
    </source>
</evidence>
<name>A0A0H1B7E4_9EURO</name>
<dbReference type="GO" id="GO:0006361">
    <property type="term" value="P:transcription initiation at RNA polymerase I promoter"/>
    <property type="evidence" value="ECO:0007669"/>
    <property type="project" value="UniProtKB-ARBA"/>
</dbReference>
<keyword evidence="3 7" id="KW-0240">DNA-directed RNA polymerase</keyword>
<dbReference type="InterPro" id="IPR036898">
    <property type="entry name" value="RNA_pol_Rpb7-like_N_sf"/>
</dbReference>
<dbReference type="PANTHER" id="PTHR12709:SF5">
    <property type="entry name" value="DNA-DIRECTED RNA POLYMERASE I SUBUNIT RPA43"/>
    <property type="match status" value="1"/>
</dbReference>
<reference evidence="11" key="1">
    <citation type="journal article" date="2015" name="PLoS Genet.">
        <title>The dynamic genome and transcriptome of the human fungal pathogen Blastomyces and close relative Emmonsia.</title>
        <authorList>
            <person name="Munoz J.F."/>
            <person name="Gauthier G.M."/>
            <person name="Desjardins C.A."/>
            <person name="Gallo J.E."/>
            <person name="Holder J."/>
            <person name="Sullivan T.D."/>
            <person name="Marty A.J."/>
            <person name="Carmen J.C."/>
            <person name="Chen Z."/>
            <person name="Ding L."/>
            <person name="Gujja S."/>
            <person name="Magrini V."/>
            <person name="Misas E."/>
            <person name="Mitreva M."/>
            <person name="Priest M."/>
            <person name="Saif S."/>
            <person name="Whiston E.A."/>
            <person name="Young S."/>
            <person name="Zeng Q."/>
            <person name="Goldman W.E."/>
            <person name="Mardis E.R."/>
            <person name="Taylor J.W."/>
            <person name="McEwen J.G."/>
            <person name="Clay O.K."/>
            <person name="Klein B.S."/>
            <person name="Cuomo C.A."/>
        </authorList>
    </citation>
    <scope>NUCLEOTIDE SEQUENCE [LARGE SCALE GENOMIC DNA]</scope>
    <source>
        <strain evidence="11">UAMH 139</strain>
    </source>
</reference>
<feature type="compositionally biased region" description="Acidic residues" evidence="8">
    <location>
        <begin position="309"/>
        <end position="323"/>
    </location>
</feature>
<dbReference type="GO" id="GO:0005736">
    <property type="term" value="C:RNA polymerase I complex"/>
    <property type="evidence" value="ECO:0007669"/>
    <property type="project" value="UniProtKB-ARBA"/>
</dbReference>
<dbReference type="FunFam" id="3.30.1490.120:FF:000004">
    <property type="entry name" value="RNA polymerase I subunit Rpa43"/>
    <property type="match status" value="1"/>
</dbReference>
<comment type="similarity">
    <text evidence="2">Belongs to the eukaryotic RPA43 RNA polymerase subunit family.</text>
</comment>
<evidence type="ECO:0000256" key="7">
    <source>
        <dbReference type="RuleBase" id="RU369086"/>
    </source>
</evidence>
<feature type="region of interest" description="Disordered" evidence="8">
    <location>
        <begin position="466"/>
        <end position="515"/>
    </location>
</feature>